<reference evidence="2 3" key="1">
    <citation type="journal article" date="2013" name="PLoS ONE">
        <title>Predicting the Proteins of Angomonas deanei, Strigomonas culicis and Their Respective Endosymbionts Reveals New Aspects of the Trypanosomatidae Family.</title>
        <authorList>
            <person name="Motta M.C."/>
            <person name="Martins A.C."/>
            <person name="de Souza S.S."/>
            <person name="Catta-Preta C.M."/>
            <person name="Silva R."/>
            <person name="Klein C.C."/>
            <person name="de Almeida L.G."/>
            <person name="de Lima Cunha O."/>
            <person name="Ciapina L.P."/>
            <person name="Brocchi M."/>
            <person name="Colabardini A.C."/>
            <person name="de Araujo Lima B."/>
            <person name="Machado C.R."/>
            <person name="de Almeida Soares C.M."/>
            <person name="Probst C.M."/>
            <person name="de Menezes C.B."/>
            <person name="Thompson C.E."/>
            <person name="Bartholomeu D.C."/>
            <person name="Gradia D.F."/>
            <person name="Pavoni D.P."/>
            <person name="Grisard E.C."/>
            <person name="Fantinatti-Garboggini F."/>
            <person name="Marchini F.K."/>
            <person name="Rodrigues-Luiz G.F."/>
            <person name="Wagner G."/>
            <person name="Goldman G.H."/>
            <person name="Fietto J.L."/>
            <person name="Elias M.C."/>
            <person name="Goldman M.H."/>
            <person name="Sagot M.F."/>
            <person name="Pereira M."/>
            <person name="Stoco P.H."/>
            <person name="de Mendonca-Neto R.P."/>
            <person name="Teixeira S.M."/>
            <person name="Maciel T.E."/>
            <person name="de Oliveira Mendes T.A."/>
            <person name="Urmenyi T.P."/>
            <person name="de Souza W."/>
            <person name="Schenkman S."/>
            <person name="de Vasconcelos A.T."/>
        </authorList>
    </citation>
    <scope>NUCLEOTIDE SEQUENCE [LARGE SCALE GENOMIC DNA]</scope>
</reference>
<evidence type="ECO:0000256" key="1">
    <source>
        <dbReference type="SAM" id="MobiDB-lite"/>
    </source>
</evidence>
<comment type="caution">
    <text evidence="2">The sequence shown here is derived from an EMBL/GenBank/DDBJ whole genome shotgun (WGS) entry which is preliminary data.</text>
</comment>
<dbReference type="AlphaFoldDB" id="S9V561"/>
<protein>
    <submittedName>
        <fullName evidence="2">Uncharacterized protein</fullName>
    </submittedName>
</protein>
<organism evidence="2 3">
    <name type="scientific">Strigomonas culicis</name>
    <dbReference type="NCBI Taxonomy" id="28005"/>
    <lineage>
        <taxon>Eukaryota</taxon>
        <taxon>Discoba</taxon>
        <taxon>Euglenozoa</taxon>
        <taxon>Kinetoplastea</taxon>
        <taxon>Metakinetoplastina</taxon>
        <taxon>Trypanosomatida</taxon>
        <taxon>Trypanosomatidae</taxon>
        <taxon>Strigomonadinae</taxon>
        <taxon>Strigomonas</taxon>
    </lineage>
</organism>
<feature type="compositionally biased region" description="Basic and acidic residues" evidence="1">
    <location>
        <begin position="209"/>
        <end position="223"/>
    </location>
</feature>
<evidence type="ECO:0000313" key="3">
    <source>
        <dbReference type="Proteomes" id="UP000015354"/>
    </source>
</evidence>
<dbReference type="Proteomes" id="UP000015354">
    <property type="component" value="Unassembled WGS sequence"/>
</dbReference>
<evidence type="ECO:0000313" key="2">
    <source>
        <dbReference type="EMBL" id="EPY18020.1"/>
    </source>
</evidence>
<feature type="region of interest" description="Disordered" evidence="1">
    <location>
        <begin position="168"/>
        <end position="231"/>
    </location>
</feature>
<keyword evidence="3" id="KW-1185">Reference proteome</keyword>
<accession>S9V561</accession>
<feature type="compositionally biased region" description="Pro residues" evidence="1">
    <location>
        <begin position="187"/>
        <end position="196"/>
    </location>
</feature>
<proteinExistence type="predicted"/>
<name>S9V561_9TRYP</name>
<sequence length="344" mass="36751">MTVPLSCLLSSSLYSPPPALLFFSPSTESSSLLRVSIYATHCTLIYSLVMSVFPFVSRRDSDGWGYAVPSRAISKRSASYSTAESYLAACLSQPALMERLPFTASSATQHASPAPKRRANSHVYAPSAALCGRSEDGSLSELSVVQIRLLERHGASLKVSVPQRQLAQVATANRTPPPSGSRQKLRPLPPLLPPPVDTCEAAPQKLRTAQKDAHGARQDKKEGAAAPAALKSAPEVPPLNAAQLDDVDANCGNTNANVDMTCVECTQPEAAGEEDSAADGEIDGAGTGLPPAMLTALRVHTKKLYWSPMGGRPLRTRPSVRRCSLVCFTESTKFTHVCKAQRRQ</sequence>
<dbReference type="EMBL" id="ATMH01010161">
    <property type="protein sequence ID" value="EPY18020.1"/>
    <property type="molecule type" value="Genomic_DNA"/>
</dbReference>
<gene>
    <name evidence="2" type="ORF">STCU_10247</name>
</gene>